<dbReference type="AlphaFoldDB" id="A0ABD3XH53"/>
<dbReference type="Gene3D" id="3.40.50.720">
    <property type="entry name" value="NAD(P)-binding Rossmann-like Domain"/>
    <property type="match status" value="1"/>
</dbReference>
<name>A0ABD3XH53_SINWO</name>
<dbReference type="InterPro" id="IPR036291">
    <property type="entry name" value="NAD(P)-bd_dom_sf"/>
</dbReference>
<sequence>MGKKFWEQPLSMWDDVNNVGLRNHYLCAVLAAKMMVPRKNGLIVNVSSAGGSRYMFNPCYGIGKEACDRMAADCGLELRKHNVAFVSFKLNMSGPITDIKKAKQVFENGESTEYPGKCIVRLATDPDLMKKSGKILLTCDLGEEYGLLDKDGRKPLHMRQLNYIIPLLYPKLSRVFGWLPNCVRVPTWVITLSGNKMY</sequence>
<keyword evidence="2" id="KW-1185">Reference proteome</keyword>
<comment type="caution">
    <text evidence="1">The sequence shown here is derived from an EMBL/GenBank/DDBJ whole genome shotgun (WGS) entry which is preliminary data.</text>
</comment>
<organism evidence="1 2">
    <name type="scientific">Sinanodonta woodiana</name>
    <name type="common">Chinese pond mussel</name>
    <name type="synonym">Anodonta woodiana</name>
    <dbReference type="NCBI Taxonomy" id="1069815"/>
    <lineage>
        <taxon>Eukaryota</taxon>
        <taxon>Metazoa</taxon>
        <taxon>Spiralia</taxon>
        <taxon>Lophotrochozoa</taxon>
        <taxon>Mollusca</taxon>
        <taxon>Bivalvia</taxon>
        <taxon>Autobranchia</taxon>
        <taxon>Heteroconchia</taxon>
        <taxon>Palaeoheterodonta</taxon>
        <taxon>Unionida</taxon>
        <taxon>Unionoidea</taxon>
        <taxon>Unionidae</taxon>
        <taxon>Unioninae</taxon>
        <taxon>Sinanodonta</taxon>
    </lineage>
</organism>
<gene>
    <name evidence="1" type="ORF">ACJMK2_025656</name>
</gene>
<protein>
    <submittedName>
        <fullName evidence="1">Uncharacterized protein</fullName>
    </submittedName>
</protein>
<evidence type="ECO:0000313" key="2">
    <source>
        <dbReference type="Proteomes" id="UP001634394"/>
    </source>
</evidence>
<dbReference type="InterPro" id="IPR002347">
    <property type="entry name" value="SDR_fam"/>
</dbReference>
<reference evidence="1 2" key="1">
    <citation type="submission" date="2024-11" db="EMBL/GenBank/DDBJ databases">
        <title>Chromosome-level genome assembly of the freshwater bivalve Anodonta woodiana.</title>
        <authorList>
            <person name="Chen X."/>
        </authorList>
    </citation>
    <scope>NUCLEOTIDE SEQUENCE [LARGE SCALE GENOMIC DNA]</scope>
    <source>
        <strain evidence="1">MN2024</strain>
        <tissue evidence="1">Gills</tissue>
    </source>
</reference>
<proteinExistence type="predicted"/>
<evidence type="ECO:0000313" key="1">
    <source>
        <dbReference type="EMBL" id="KAL3885606.1"/>
    </source>
</evidence>
<dbReference type="PANTHER" id="PTHR44147">
    <property type="entry name" value="DEHYDROGENASE/REDUCTASE SDR FAMILY MEMBER 1"/>
    <property type="match status" value="1"/>
</dbReference>
<dbReference type="Pfam" id="PF00106">
    <property type="entry name" value="adh_short"/>
    <property type="match status" value="1"/>
</dbReference>
<dbReference type="EMBL" id="JBJQND010000002">
    <property type="protein sequence ID" value="KAL3885606.1"/>
    <property type="molecule type" value="Genomic_DNA"/>
</dbReference>
<dbReference type="SUPFAM" id="SSF51735">
    <property type="entry name" value="NAD(P)-binding Rossmann-fold domains"/>
    <property type="match status" value="1"/>
</dbReference>
<dbReference type="Proteomes" id="UP001634394">
    <property type="component" value="Unassembled WGS sequence"/>
</dbReference>
<dbReference type="PANTHER" id="PTHR44147:SF2">
    <property type="entry name" value="DEHYDROGENASE_REDUCTASE SDR FAMILY MEMBER 1"/>
    <property type="match status" value="1"/>
</dbReference>
<accession>A0ABD3XH53</accession>